<dbReference type="OrthoDB" id="7997871at2"/>
<dbReference type="InterPro" id="IPR038666">
    <property type="entry name" value="SSP1_head-tail_sf"/>
</dbReference>
<proteinExistence type="predicted"/>
<evidence type="ECO:0000313" key="2">
    <source>
        <dbReference type="Proteomes" id="UP000320653"/>
    </source>
</evidence>
<dbReference type="Pfam" id="PF05521">
    <property type="entry name" value="Phage_HCP"/>
    <property type="match status" value="1"/>
</dbReference>
<name>A0A561QS92_9HYPH</name>
<keyword evidence="2" id="KW-1185">Reference proteome</keyword>
<dbReference type="EMBL" id="VIWP01000004">
    <property type="protein sequence ID" value="TWF53260.1"/>
    <property type="molecule type" value="Genomic_DNA"/>
</dbReference>
<reference evidence="1 2" key="1">
    <citation type="submission" date="2019-06" db="EMBL/GenBank/DDBJ databases">
        <title>Sorghum-associated microbial communities from plants grown in Nebraska, USA.</title>
        <authorList>
            <person name="Schachtman D."/>
        </authorList>
    </citation>
    <scope>NUCLEOTIDE SEQUENCE [LARGE SCALE GENOMIC DNA]</scope>
    <source>
        <strain evidence="1 2">1225</strain>
    </source>
</reference>
<organism evidence="1 2">
    <name type="scientific">Neorhizobium alkalisoli</name>
    <dbReference type="NCBI Taxonomy" id="528178"/>
    <lineage>
        <taxon>Bacteria</taxon>
        <taxon>Pseudomonadati</taxon>
        <taxon>Pseudomonadota</taxon>
        <taxon>Alphaproteobacteria</taxon>
        <taxon>Hyphomicrobiales</taxon>
        <taxon>Rhizobiaceae</taxon>
        <taxon>Rhizobium/Agrobacterium group</taxon>
        <taxon>Neorhizobium</taxon>
    </lineage>
</organism>
<comment type="caution">
    <text evidence="1">The sequence shown here is derived from an EMBL/GenBank/DDBJ whole genome shotgun (WGS) entry which is preliminary data.</text>
</comment>
<gene>
    <name evidence="1" type="ORF">FHW37_104537</name>
</gene>
<dbReference type="InterPro" id="IPR008767">
    <property type="entry name" value="Phage_SPP1_head-tail_adaptor"/>
</dbReference>
<dbReference type="RefSeq" id="WP_145638942.1">
    <property type="nucleotide sequence ID" value="NZ_VIWP01000004.1"/>
</dbReference>
<dbReference type="AlphaFoldDB" id="A0A561QS92"/>
<evidence type="ECO:0000313" key="1">
    <source>
        <dbReference type="EMBL" id="TWF53260.1"/>
    </source>
</evidence>
<accession>A0A561QS92</accession>
<protein>
    <submittedName>
        <fullName evidence="1">Head-tail adaptor</fullName>
    </submittedName>
</protein>
<dbReference type="Proteomes" id="UP000320653">
    <property type="component" value="Unassembled WGS sequence"/>
</dbReference>
<sequence>MQAGDLDKRVAFDSPVQADDGHGGIVEGFADDDVATKVWAKFLYLRGGETVQAARLAGTQPIVVTVRSTSASRLIDPTWRMRDIRSGEIFNIRSGPVPTDDRLYLEFTVEGGVAT</sequence>
<dbReference type="Gene3D" id="2.40.10.270">
    <property type="entry name" value="Bacteriophage SPP1 head-tail adaptor protein"/>
    <property type="match status" value="1"/>
</dbReference>